<dbReference type="Pfam" id="PF03502">
    <property type="entry name" value="Channel_Tsx"/>
    <property type="match status" value="1"/>
</dbReference>
<dbReference type="SUPFAM" id="SSF111364">
    <property type="entry name" value="Tsx-like channel"/>
    <property type="match status" value="1"/>
</dbReference>
<dbReference type="InterPro" id="IPR036777">
    <property type="entry name" value="Channel_Tsx-like_sf"/>
</dbReference>
<protein>
    <recommendedName>
        <fullName evidence="2">Ion channel protein Tsx</fullName>
    </recommendedName>
</protein>
<dbReference type="AlphaFoldDB" id="A0A2H9T8E2"/>
<organism evidence="1">
    <name type="scientific">invertebrate metagenome</name>
    <dbReference type="NCBI Taxonomy" id="1711999"/>
    <lineage>
        <taxon>unclassified sequences</taxon>
        <taxon>metagenomes</taxon>
        <taxon>organismal metagenomes</taxon>
    </lineage>
</organism>
<evidence type="ECO:0008006" key="2">
    <source>
        <dbReference type="Google" id="ProtNLM"/>
    </source>
</evidence>
<dbReference type="GO" id="GO:0009279">
    <property type="term" value="C:cell outer membrane"/>
    <property type="evidence" value="ECO:0007669"/>
    <property type="project" value="InterPro"/>
</dbReference>
<dbReference type="InterPro" id="IPR018013">
    <property type="entry name" value="Channel_Tsx-like"/>
</dbReference>
<name>A0A2H9T8E2_9ZZZZ</name>
<dbReference type="PROSITE" id="PS51257">
    <property type="entry name" value="PROKAR_LIPOPROTEIN"/>
    <property type="match status" value="1"/>
</dbReference>
<dbReference type="EMBL" id="NSIT01000066">
    <property type="protein sequence ID" value="PJE79483.1"/>
    <property type="molecule type" value="Genomic_DNA"/>
</dbReference>
<evidence type="ECO:0000313" key="1">
    <source>
        <dbReference type="EMBL" id="PJE79483.1"/>
    </source>
</evidence>
<proteinExistence type="predicted"/>
<dbReference type="Gene3D" id="2.40.230.20">
    <property type="entry name" value="Nucleoside-specific channel-forming protein, Tsx-like"/>
    <property type="match status" value="1"/>
</dbReference>
<gene>
    <name evidence="1" type="ORF">CI610_01549</name>
</gene>
<comment type="caution">
    <text evidence="1">The sequence shown here is derived from an EMBL/GenBank/DDBJ whole genome shotgun (WGS) entry which is preliminary data.</text>
</comment>
<dbReference type="NCBIfam" id="NF008574">
    <property type="entry name" value="PRK11528.1"/>
    <property type="match status" value="1"/>
</dbReference>
<reference evidence="1" key="1">
    <citation type="journal article" date="2017" name="Appl. Environ. Microbiol.">
        <title>Molecular characterization of an Endozoicomonas-like organism causing infection in king scallop Pecten maximus L.</title>
        <authorList>
            <person name="Cano I."/>
            <person name="van Aerle R."/>
            <person name="Ross S."/>
            <person name="Verner-Jeffreys D.W."/>
            <person name="Paley R.K."/>
            <person name="Rimmer G."/>
            <person name="Ryder D."/>
            <person name="Hooper P."/>
            <person name="Stone D."/>
            <person name="Feist S.W."/>
        </authorList>
    </citation>
    <scope>NUCLEOTIDE SEQUENCE</scope>
</reference>
<accession>A0A2H9T8E2</accession>
<sequence>MKYLRSLSLCSVVAAASLASCFVSSASADYQYGFGNVSINYLDWSQGTESRTHETKKDFTYLELEGGAGFSWGEIYGFADLENPTKSNEEDNGNGRRVAMKGTIRYYLGNTGFNLYGHVYDLSSNGFDEQNRLLGVGYNFEKNNFFFKPFLTVNNTNKHGFGDFSGFNGYVAGWVLGYSFKIADQNMMVTNWHEYEFDRDKEYSDGEKNGVNGAVALWWNATQHITAGVQYRYAYNKLGANCNQNAMIYSLKYNF</sequence>